<evidence type="ECO:0000256" key="5">
    <source>
        <dbReference type="ARBA" id="ARBA00022827"/>
    </source>
</evidence>
<dbReference type="PROSITE" id="PS00623">
    <property type="entry name" value="GMC_OXRED_1"/>
    <property type="match status" value="1"/>
</dbReference>
<dbReference type="Pfam" id="PF00732">
    <property type="entry name" value="GMC_oxred_N"/>
    <property type="match status" value="1"/>
</dbReference>
<dbReference type="GO" id="GO:0050660">
    <property type="term" value="F:flavin adenine dinucleotide binding"/>
    <property type="evidence" value="ECO:0007669"/>
    <property type="project" value="InterPro"/>
</dbReference>
<organism evidence="11 12">
    <name type="scientific">Steccherinum ochraceum</name>
    <dbReference type="NCBI Taxonomy" id="92696"/>
    <lineage>
        <taxon>Eukaryota</taxon>
        <taxon>Fungi</taxon>
        <taxon>Dikarya</taxon>
        <taxon>Basidiomycota</taxon>
        <taxon>Agaricomycotina</taxon>
        <taxon>Agaricomycetes</taxon>
        <taxon>Polyporales</taxon>
        <taxon>Steccherinaceae</taxon>
        <taxon>Steccherinum</taxon>
    </lineage>
</organism>
<dbReference type="PANTHER" id="PTHR11552">
    <property type="entry name" value="GLUCOSE-METHANOL-CHOLINE GMC OXIDOREDUCTASE"/>
    <property type="match status" value="1"/>
</dbReference>
<gene>
    <name evidence="11" type="ORF">EIP91_010183</name>
</gene>
<evidence type="ECO:0000256" key="6">
    <source>
        <dbReference type="ARBA" id="ARBA00023002"/>
    </source>
</evidence>
<keyword evidence="6" id="KW-0560">Oxidoreductase</keyword>
<dbReference type="GO" id="GO:0016614">
    <property type="term" value="F:oxidoreductase activity, acting on CH-OH group of donors"/>
    <property type="evidence" value="ECO:0007669"/>
    <property type="project" value="InterPro"/>
</dbReference>
<evidence type="ECO:0000313" key="11">
    <source>
        <dbReference type="EMBL" id="TCD68661.1"/>
    </source>
</evidence>
<dbReference type="InterPro" id="IPR007867">
    <property type="entry name" value="GMC_OxRtase_C"/>
</dbReference>
<dbReference type="AlphaFoldDB" id="A0A4R0RJR0"/>
<keyword evidence="12" id="KW-1185">Reference proteome</keyword>
<keyword evidence="5 8" id="KW-0274">FAD</keyword>
<reference evidence="11 12" key="1">
    <citation type="submission" date="2018-11" db="EMBL/GenBank/DDBJ databases">
        <title>Genome assembly of Steccherinum ochraceum LE-BIN_3174, the white-rot fungus of the Steccherinaceae family (The Residual Polyporoid clade, Polyporales, Basidiomycota).</title>
        <authorList>
            <person name="Fedorova T.V."/>
            <person name="Glazunova O.A."/>
            <person name="Landesman E.O."/>
            <person name="Moiseenko K.V."/>
            <person name="Psurtseva N.V."/>
            <person name="Savinova O.S."/>
            <person name="Shakhova N.V."/>
            <person name="Tyazhelova T.V."/>
            <person name="Vasina D.V."/>
        </authorList>
    </citation>
    <scope>NUCLEOTIDE SEQUENCE [LARGE SCALE GENOMIC DNA]</scope>
    <source>
        <strain evidence="11 12">LE-BIN_3174</strain>
    </source>
</reference>
<feature type="active site" description="Proton acceptor" evidence="7">
    <location>
        <position position="578"/>
    </location>
</feature>
<name>A0A4R0RJR0_9APHY</name>
<dbReference type="EMBL" id="RWJN01000060">
    <property type="protein sequence ID" value="TCD68661.1"/>
    <property type="molecule type" value="Genomic_DNA"/>
</dbReference>
<dbReference type="Gene3D" id="3.30.560.10">
    <property type="entry name" value="Glucose Oxidase, domain 3"/>
    <property type="match status" value="1"/>
</dbReference>
<feature type="active site" description="Proton donor" evidence="7">
    <location>
        <position position="535"/>
    </location>
</feature>
<feature type="binding site" evidence="8">
    <location>
        <begin position="534"/>
        <end position="535"/>
    </location>
    <ligand>
        <name>FAD</name>
        <dbReference type="ChEBI" id="CHEBI:57692"/>
    </ligand>
</feature>
<keyword evidence="4" id="KW-0732">Signal</keyword>
<evidence type="ECO:0000259" key="10">
    <source>
        <dbReference type="PROSITE" id="PS00623"/>
    </source>
</evidence>
<dbReference type="Pfam" id="PF05199">
    <property type="entry name" value="GMC_oxred_C"/>
    <property type="match status" value="1"/>
</dbReference>
<evidence type="ECO:0000256" key="3">
    <source>
        <dbReference type="ARBA" id="ARBA00022630"/>
    </source>
</evidence>
<dbReference type="Gene3D" id="3.50.50.60">
    <property type="entry name" value="FAD/NAD(P)-binding domain"/>
    <property type="match status" value="1"/>
</dbReference>
<evidence type="ECO:0000256" key="2">
    <source>
        <dbReference type="ARBA" id="ARBA00010790"/>
    </source>
</evidence>
<keyword evidence="3 9" id="KW-0285">Flavoprotein</keyword>
<dbReference type="InterPro" id="IPR000172">
    <property type="entry name" value="GMC_OxRdtase_N"/>
</dbReference>
<protein>
    <recommendedName>
        <fullName evidence="10">Glucose-methanol-choline oxidoreductase N-terminal domain-containing protein</fullName>
    </recommendedName>
</protein>
<dbReference type="Proteomes" id="UP000292702">
    <property type="component" value="Unassembled WGS sequence"/>
</dbReference>
<comment type="similarity">
    <text evidence="2 9">Belongs to the GMC oxidoreductase family.</text>
</comment>
<proteinExistence type="inferred from homology"/>
<dbReference type="STRING" id="92696.A0A4R0RJR0"/>
<comment type="caution">
    <text evidence="11">The sequence shown here is derived from an EMBL/GenBank/DDBJ whole genome shotgun (WGS) entry which is preliminary data.</text>
</comment>
<evidence type="ECO:0000256" key="7">
    <source>
        <dbReference type="PIRSR" id="PIRSR000137-1"/>
    </source>
</evidence>
<evidence type="ECO:0000256" key="4">
    <source>
        <dbReference type="ARBA" id="ARBA00022729"/>
    </source>
</evidence>
<sequence>MLSRVDDVLAHGPYDYVVIGGGTAGLTLASRLAEQSTHTVLVLEAGPANLDDQAILLPASYGAHFGNDAYSYVYKTAKQPHAQNRQMNWERGKGLGGSSAINFMCYVRPSKDDIDDIERLGNPGFNWKHLDRLLKKVEGYVPPSDPTAMNGMAKLAEGRLGTDGPLGVSFPPARTELEMLALKSLNKIGVPVAPDPFGGNVNGVYLTPNVYDPVTHTRTYSATIYLRNKDRSNLHVLTNASVARIVTEKASHGSLTATGVQFSHEGKNYVVKAAKEVIVSAGGLKSAQVLELSGIGRKEILDKINILVKNILPGVGQNVQEHICTGITYELKDDVPYETLDVLRDPVLAAKQRELHIQGTGVHTSGMIEFGFMPPKTVSPGAERAIQQAKENILKNWDSYPPELQAQYEIEIARIDREAPSCEILLLKSFFGMPNSPGPGKKHLNFFSMVNHALSRGTIHAISSDPSTEPEFDPHYFEQEADRKILMEQVHFIRKLTSTGPLKDVLAREVNPGPDFQSEESIRDWVEKYFYTVWHTCGACSMMPREKGGVVDTNLKVYGTSNIRVVDLSILPIHMAAHPLATVYGIAEHALECILKAT</sequence>
<dbReference type="OrthoDB" id="269227at2759"/>
<evidence type="ECO:0000256" key="1">
    <source>
        <dbReference type="ARBA" id="ARBA00001974"/>
    </source>
</evidence>
<evidence type="ECO:0000313" key="12">
    <source>
        <dbReference type="Proteomes" id="UP000292702"/>
    </source>
</evidence>
<dbReference type="InterPro" id="IPR036188">
    <property type="entry name" value="FAD/NAD-bd_sf"/>
</dbReference>
<evidence type="ECO:0000256" key="8">
    <source>
        <dbReference type="PIRSR" id="PIRSR000137-2"/>
    </source>
</evidence>
<evidence type="ECO:0000256" key="9">
    <source>
        <dbReference type="RuleBase" id="RU003968"/>
    </source>
</evidence>
<feature type="domain" description="Glucose-methanol-choline oxidoreductase N-terminal" evidence="10">
    <location>
        <begin position="92"/>
        <end position="115"/>
    </location>
</feature>
<comment type="cofactor">
    <cofactor evidence="1 8">
        <name>FAD</name>
        <dbReference type="ChEBI" id="CHEBI:57692"/>
    </cofactor>
</comment>
<dbReference type="SUPFAM" id="SSF54373">
    <property type="entry name" value="FAD-linked reductases, C-terminal domain"/>
    <property type="match status" value="1"/>
</dbReference>
<feature type="binding site" evidence="8">
    <location>
        <position position="242"/>
    </location>
    <ligand>
        <name>FAD</name>
        <dbReference type="ChEBI" id="CHEBI:57692"/>
    </ligand>
</feature>
<accession>A0A4R0RJR0</accession>
<dbReference type="InterPro" id="IPR012132">
    <property type="entry name" value="GMC_OxRdtase"/>
</dbReference>
<dbReference type="PANTHER" id="PTHR11552:SF201">
    <property type="entry name" value="GLUCOSE-METHANOL-CHOLINE OXIDOREDUCTASE N-TERMINAL DOMAIN-CONTAINING PROTEIN"/>
    <property type="match status" value="1"/>
</dbReference>
<dbReference type="SUPFAM" id="SSF51905">
    <property type="entry name" value="FAD/NAD(P)-binding domain"/>
    <property type="match status" value="1"/>
</dbReference>
<dbReference type="PIRSF" id="PIRSF000137">
    <property type="entry name" value="Alcohol_oxidase"/>
    <property type="match status" value="1"/>
</dbReference>